<organism evidence="1 2">
    <name type="scientific">Pseudomonas moraviensis R28-S</name>
    <dbReference type="NCBI Taxonomy" id="1395516"/>
    <lineage>
        <taxon>Bacteria</taxon>
        <taxon>Pseudomonadati</taxon>
        <taxon>Pseudomonadota</taxon>
        <taxon>Gammaproteobacteria</taxon>
        <taxon>Pseudomonadales</taxon>
        <taxon>Pseudomonadaceae</taxon>
        <taxon>Pseudomonas</taxon>
    </lineage>
</organism>
<sequence length="114" mass="12499">MALKPHTRVQASKPLILARVMTPAWSKLTLSQSKVPTNDQRTGIRHPAILVQIKMPRPVAITAAQNRRMEFISCTRPGHRAGFFIATESSPNVAEIYVGTVIWVLRAKPSGAGT</sequence>
<name>V8RE47_9PSED</name>
<gene>
    <name evidence="1" type="ORF">PMO01_09720</name>
</gene>
<reference evidence="1 2" key="1">
    <citation type="journal article" date="2014" name="Genome Announc.">
        <title>Draft Genome Sequence of Pseudomonas moraviensis R28-S.</title>
        <authorList>
            <person name="Hunter S.S."/>
            <person name="Yano H."/>
            <person name="Loftie-Eaton W."/>
            <person name="Hughes J."/>
            <person name="De Gelder L."/>
            <person name="Stragier P."/>
            <person name="De Vos P."/>
            <person name="Settles M.L."/>
            <person name="Top E.M."/>
        </authorList>
    </citation>
    <scope>NUCLEOTIDE SEQUENCE [LARGE SCALE GENOMIC DNA]</scope>
    <source>
        <strain evidence="2">R28</strain>
    </source>
</reference>
<comment type="caution">
    <text evidence="1">The sequence shown here is derived from an EMBL/GenBank/DDBJ whole genome shotgun (WGS) entry which is preliminary data.</text>
</comment>
<dbReference type="Proteomes" id="UP000024771">
    <property type="component" value="Chromosome"/>
</dbReference>
<dbReference type="AlphaFoldDB" id="V8RE47"/>
<accession>V8RE47</accession>
<proteinExistence type="predicted"/>
<evidence type="ECO:0000313" key="1">
    <source>
        <dbReference type="EMBL" id="ETF09820.1"/>
    </source>
</evidence>
<dbReference type="EMBL" id="AYMZ01000003">
    <property type="protein sequence ID" value="ETF09820.1"/>
    <property type="molecule type" value="Genomic_DNA"/>
</dbReference>
<evidence type="ECO:0000313" key="2">
    <source>
        <dbReference type="Proteomes" id="UP000024771"/>
    </source>
</evidence>
<dbReference type="PATRIC" id="fig|1395516.4.peg.1967"/>
<protein>
    <submittedName>
        <fullName evidence="1">Uncharacterized protein</fullName>
    </submittedName>
</protein>
<dbReference type="HOGENOM" id="CLU_2118981_0_0_6"/>